<protein>
    <submittedName>
        <fullName evidence="1">Uncharacterized protein</fullName>
    </submittedName>
</protein>
<dbReference type="AlphaFoldDB" id="A0A0A2MF00"/>
<organism evidence="1 2">
    <name type="scientific">Flavobacterium subsaxonicum WB 4.1-42 = DSM 21790</name>
    <dbReference type="NCBI Taxonomy" id="1121898"/>
    <lineage>
        <taxon>Bacteria</taxon>
        <taxon>Pseudomonadati</taxon>
        <taxon>Bacteroidota</taxon>
        <taxon>Flavobacteriia</taxon>
        <taxon>Flavobacteriales</taxon>
        <taxon>Flavobacteriaceae</taxon>
        <taxon>Flavobacterium</taxon>
    </lineage>
</organism>
<proteinExistence type="predicted"/>
<dbReference type="EMBL" id="JRLY01000022">
    <property type="protein sequence ID" value="KGO91242.1"/>
    <property type="molecule type" value="Genomic_DNA"/>
</dbReference>
<gene>
    <name evidence="1" type="ORF">Q766_18980</name>
</gene>
<comment type="caution">
    <text evidence="1">The sequence shown here is derived from an EMBL/GenBank/DDBJ whole genome shotgun (WGS) entry which is preliminary data.</text>
</comment>
<evidence type="ECO:0000313" key="2">
    <source>
        <dbReference type="Proteomes" id="UP000030111"/>
    </source>
</evidence>
<reference evidence="1 2" key="1">
    <citation type="submission" date="2013-09" db="EMBL/GenBank/DDBJ databases">
        <authorList>
            <person name="Zeng Z."/>
            <person name="Chen C."/>
        </authorList>
    </citation>
    <scope>NUCLEOTIDE SEQUENCE [LARGE SCALE GENOMIC DNA]</scope>
    <source>
        <strain evidence="1 2">WB 4.1-42</strain>
    </source>
</reference>
<accession>A0A0A2MF00</accession>
<dbReference type="Proteomes" id="UP000030111">
    <property type="component" value="Unassembled WGS sequence"/>
</dbReference>
<keyword evidence="2" id="KW-1185">Reference proteome</keyword>
<name>A0A0A2MF00_9FLAO</name>
<sequence length="67" mass="7867">MVFSDIKPSGIPEDELDFFLEVMPGKFIEPLESETRILKFANQDAKDIHLPHLLDKKDLYLNFFKNK</sequence>
<evidence type="ECO:0000313" key="1">
    <source>
        <dbReference type="EMBL" id="KGO91242.1"/>
    </source>
</evidence>
<dbReference type="STRING" id="1121898.GCA_000422725_03068"/>